<protein>
    <recommendedName>
        <fullName evidence="3">Transposase</fullName>
    </recommendedName>
</protein>
<name>A0A178MLB5_9PROT</name>
<sequence>MDDTSPLAHLAPQVREIALMDDSVRIEWIQKDRWVGYTRAGQALAKLQWLLAHPKKMRMPNLLIVAPTNNGKTMVVEKFRRDHARGLSLDGRADVIPVLRVQMPSAADPLRFYQAILEALSAPTRRGHRLVEKEGQAIRLLRATGVQMLVIDEINNALAGPTNKLSEMLNLLKNLGNDLQIPLVGVGTKDALQVIHSDDQLANRFEPFPLPRWRDDSELQDLLASFEQTLPLRRPSDLTNPVLTRRIVAMSEGILGEIVALLVRAAEAAVRTGTERIDLALFDSVDFQPPSARRASAAAMRVD</sequence>
<dbReference type="Gene3D" id="3.40.50.300">
    <property type="entry name" value="P-loop containing nucleotide triphosphate hydrolases"/>
    <property type="match status" value="1"/>
</dbReference>
<organism evidence="1 2">
    <name type="scientific">Magnetospirillum moscoviense</name>
    <dbReference type="NCBI Taxonomy" id="1437059"/>
    <lineage>
        <taxon>Bacteria</taxon>
        <taxon>Pseudomonadati</taxon>
        <taxon>Pseudomonadota</taxon>
        <taxon>Alphaproteobacteria</taxon>
        <taxon>Rhodospirillales</taxon>
        <taxon>Rhodospirillaceae</taxon>
        <taxon>Magnetospirillum</taxon>
    </lineage>
</organism>
<dbReference type="InterPro" id="IPR027417">
    <property type="entry name" value="P-loop_NTPase"/>
</dbReference>
<gene>
    <name evidence="1" type="ORF">A6A05_13600</name>
</gene>
<comment type="caution">
    <text evidence="1">The sequence shown here is derived from an EMBL/GenBank/DDBJ whole genome shotgun (WGS) entry which is preliminary data.</text>
</comment>
<proteinExistence type="predicted"/>
<keyword evidence="2" id="KW-1185">Reference proteome</keyword>
<dbReference type="Pfam" id="PF05621">
    <property type="entry name" value="TniB"/>
    <property type="match status" value="1"/>
</dbReference>
<dbReference type="SUPFAM" id="SSF52540">
    <property type="entry name" value="P-loop containing nucleoside triphosphate hydrolases"/>
    <property type="match status" value="1"/>
</dbReference>
<dbReference type="AlphaFoldDB" id="A0A178MLB5"/>
<dbReference type="STRING" id="1437059.A6A05_13600"/>
<dbReference type="EMBL" id="LWQU01000147">
    <property type="protein sequence ID" value="OAN49532.1"/>
    <property type="molecule type" value="Genomic_DNA"/>
</dbReference>
<dbReference type="Proteomes" id="UP000078543">
    <property type="component" value="Unassembled WGS sequence"/>
</dbReference>
<reference evidence="1 2" key="1">
    <citation type="submission" date="2016-04" db="EMBL/GenBank/DDBJ databases">
        <title>Draft genome sequence of freshwater magnetotactic bacteria Magnetospirillum marisnigri SP-1 and Magnetospirillum moscoviense BB-1.</title>
        <authorList>
            <person name="Koziaeva V."/>
            <person name="Dziuba M.V."/>
            <person name="Ivanov T.M."/>
            <person name="Kuznetsov B."/>
            <person name="Grouzdev D.S."/>
        </authorList>
    </citation>
    <scope>NUCLEOTIDE SEQUENCE [LARGE SCALE GENOMIC DNA]</scope>
    <source>
        <strain evidence="1 2">BB-1</strain>
    </source>
</reference>
<dbReference type="OrthoDB" id="14765at2"/>
<evidence type="ECO:0000313" key="2">
    <source>
        <dbReference type="Proteomes" id="UP000078543"/>
    </source>
</evidence>
<evidence type="ECO:0008006" key="3">
    <source>
        <dbReference type="Google" id="ProtNLM"/>
    </source>
</evidence>
<dbReference type="InterPro" id="IPR008868">
    <property type="entry name" value="TniB"/>
</dbReference>
<evidence type="ECO:0000313" key="1">
    <source>
        <dbReference type="EMBL" id="OAN49532.1"/>
    </source>
</evidence>
<dbReference type="RefSeq" id="WP_068501511.1">
    <property type="nucleotide sequence ID" value="NZ_LWQU01000147.1"/>
</dbReference>
<accession>A0A178MLB5</accession>